<evidence type="ECO:0000313" key="2">
    <source>
        <dbReference type="Proteomes" id="UP000468420"/>
    </source>
</evidence>
<dbReference type="AlphaFoldDB" id="A0A6N6KCE3"/>
<protein>
    <submittedName>
        <fullName evidence="1">Uncharacterized protein</fullName>
    </submittedName>
</protein>
<accession>A0A6N6KCE3</accession>
<gene>
    <name evidence="1" type="ORF">DXF85_02830</name>
</gene>
<dbReference type="EMBL" id="QRDC01000002">
    <property type="protein sequence ID" value="KAA1280230.1"/>
    <property type="molecule type" value="Genomic_DNA"/>
</dbReference>
<organism evidence="1 2">
    <name type="scientific">Citrobacter pasteurii</name>
    <dbReference type="NCBI Taxonomy" id="1563222"/>
    <lineage>
        <taxon>Bacteria</taxon>
        <taxon>Pseudomonadati</taxon>
        <taxon>Pseudomonadota</taxon>
        <taxon>Gammaproteobacteria</taxon>
        <taxon>Enterobacterales</taxon>
        <taxon>Enterobacteriaceae</taxon>
        <taxon>Citrobacter</taxon>
    </lineage>
</organism>
<proteinExistence type="predicted"/>
<reference evidence="1 2" key="1">
    <citation type="submission" date="2018-08" db="EMBL/GenBank/DDBJ databases">
        <title>Complete genomic analysis of a Citrobacter pasteurii isolated from cockles (Cerastoderma edule) containing a new chromosomic qnrB allele.</title>
        <authorList>
            <person name="Rodrigues A."/>
            <person name="Baptista T."/>
            <person name="Quesada A."/>
            <person name="Campos M.J."/>
        </authorList>
    </citation>
    <scope>NUCLEOTIDE SEQUENCE [LARGE SCALE GENOMIC DNA]</scope>
    <source>
        <strain evidence="1 2">BA18</strain>
    </source>
</reference>
<name>A0A6N6KCE3_9ENTR</name>
<dbReference type="Proteomes" id="UP000468420">
    <property type="component" value="Unassembled WGS sequence"/>
</dbReference>
<dbReference type="RefSeq" id="WP_149691280.1">
    <property type="nucleotide sequence ID" value="NZ_QRDC01000002.1"/>
</dbReference>
<evidence type="ECO:0000313" key="1">
    <source>
        <dbReference type="EMBL" id="KAA1280230.1"/>
    </source>
</evidence>
<comment type="caution">
    <text evidence="1">The sequence shown here is derived from an EMBL/GenBank/DDBJ whole genome shotgun (WGS) entry which is preliminary data.</text>
</comment>
<sequence>MPRVIEKVAVIVHYTDGKSDEGFIPLPLASGGQAKVEFFMLNRVDDTSVLVNLLHVIRVEQSIILKE</sequence>